<dbReference type="SUPFAM" id="SSF48695">
    <property type="entry name" value="Multiheme cytochromes"/>
    <property type="match status" value="1"/>
</dbReference>
<gene>
    <name evidence="2" type="ORF">NX778_14920</name>
</gene>
<comment type="caution">
    <text evidence="2">The sequence shown here is derived from an EMBL/GenBank/DDBJ whole genome shotgun (WGS) entry which is preliminary data.</text>
</comment>
<dbReference type="RefSeq" id="WP_258812540.1">
    <property type="nucleotide sequence ID" value="NZ_JANUGU010000004.1"/>
</dbReference>
<keyword evidence="1" id="KW-0812">Transmembrane</keyword>
<keyword evidence="1" id="KW-0472">Membrane</keyword>
<keyword evidence="1" id="KW-1133">Transmembrane helix</keyword>
<dbReference type="CDD" id="cd08168">
    <property type="entry name" value="Cytochrom_C3"/>
    <property type="match status" value="1"/>
</dbReference>
<evidence type="ECO:0000256" key="1">
    <source>
        <dbReference type="SAM" id="Phobius"/>
    </source>
</evidence>
<dbReference type="InterPro" id="IPR036280">
    <property type="entry name" value="Multihaem_cyt_sf"/>
</dbReference>
<protein>
    <submittedName>
        <fullName evidence="2">Cytochrome c family protein</fullName>
    </submittedName>
</protein>
<dbReference type="Gene3D" id="3.90.10.10">
    <property type="entry name" value="Cytochrome C3"/>
    <property type="match status" value="1"/>
</dbReference>
<feature type="transmembrane region" description="Helical" evidence="1">
    <location>
        <begin position="12"/>
        <end position="31"/>
    </location>
</feature>
<name>A0ABT2D1R7_9BURK</name>
<keyword evidence="3" id="KW-1185">Reference proteome</keyword>
<sequence length="110" mass="12227">MAQAFHPATVLALKLGFIACLFALLGAVFLARWRMSSPSAGGTVVEQPIPFSHQHHVSDDGIDCRYCHTSVEKSRFAGLPSTDICLSCHAQLYRDAPMLALSLRPRRRWF</sequence>
<dbReference type="Proteomes" id="UP001204621">
    <property type="component" value="Unassembled WGS sequence"/>
</dbReference>
<accession>A0ABT2D1R7</accession>
<reference evidence="2 3" key="1">
    <citation type="submission" date="2022-08" db="EMBL/GenBank/DDBJ databases">
        <title>Reclassification of Massilia species as members of the genera Telluria, Duganella, Pseudoduganella, Mokoshia gen. nov. and Zemynaea gen. nov. using orthogonal and non-orthogonal genome-based approaches.</title>
        <authorList>
            <person name="Bowman J.P."/>
        </authorList>
    </citation>
    <scope>NUCLEOTIDE SEQUENCE [LARGE SCALE GENOMIC DNA]</scope>
    <source>
        <strain evidence="2 3">JCM 31606</strain>
    </source>
</reference>
<organism evidence="2 3">
    <name type="scientific">Massilia terrae</name>
    <dbReference type="NCBI Taxonomy" id="1811224"/>
    <lineage>
        <taxon>Bacteria</taxon>
        <taxon>Pseudomonadati</taxon>
        <taxon>Pseudomonadota</taxon>
        <taxon>Betaproteobacteria</taxon>
        <taxon>Burkholderiales</taxon>
        <taxon>Oxalobacteraceae</taxon>
        <taxon>Telluria group</taxon>
        <taxon>Massilia</taxon>
    </lineage>
</organism>
<dbReference type="EMBL" id="JANUGU010000004">
    <property type="protein sequence ID" value="MCS0659360.1"/>
    <property type="molecule type" value="Genomic_DNA"/>
</dbReference>
<evidence type="ECO:0000313" key="2">
    <source>
        <dbReference type="EMBL" id="MCS0659360.1"/>
    </source>
</evidence>
<proteinExistence type="predicted"/>
<evidence type="ECO:0000313" key="3">
    <source>
        <dbReference type="Proteomes" id="UP001204621"/>
    </source>
</evidence>